<protein>
    <submittedName>
        <fullName evidence="1">Uncharacterized protein</fullName>
    </submittedName>
</protein>
<dbReference type="EMBL" id="AP025628">
    <property type="protein sequence ID" value="BDG59702.1"/>
    <property type="molecule type" value="Genomic_DNA"/>
</dbReference>
<accession>A0AA35CII6</accession>
<name>A0AA35CII6_9FIRM</name>
<dbReference type="Proteomes" id="UP001163687">
    <property type="component" value="Chromosome"/>
</dbReference>
<reference evidence="1" key="1">
    <citation type="submission" date="2022-03" db="EMBL/GenBank/DDBJ databases">
        <title>Complete genome sequence of Caldinitratiruptor microaerophilus.</title>
        <authorList>
            <person name="Mukaiyama R."/>
            <person name="Nishiyama T."/>
            <person name="Ueda K."/>
        </authorList>
    </citation>
    <scope>NUCLEOTIDE SEQUENCE</scope>
    <source>
        <strain evidence="1">JCM 16183</strain>
    </source>
</reference>
<organism evidence="1 2">
    <name type="scientific">Caldinitratiruptor microaerophilus</name>
    <dbReference type="NCBI Taxonomy" id="671077"/>
    <lineage>
        <taxon>Bacteria</taxon>
        <taxon>Bacillati</taxon>
        <taxon>Bacillota</taxon>
        <taxon>Clostridia</taxon>
        <taxon>Eubacteriales</taxon>
        <taxon>Symbiobacteriaceae</taxon>
        <taxon>Caldinitratiruptor</taxon>
    </lineage>
</organism>
<evidence type="ECO:0000313" key="2">
    <source>
        <dbReference type="Proteomes" id="UP001163687"/>
    </source>
</evidence>
<gene>
    <name evidence="1" type="ORF">caldi_07920</name>
</gene>
<proteinExistence type="predicted"/>
<dbReference type="AlphaFoldDB" id="A0AA35CII6"/>
<keyword evidence="2" id="KW-1185">Reference proteome</keyword>
<evidence type="ECO:0000313" key="1">
    <source>
        <dbReference type="EMBL" id="BDG59702.1"/>
    </source>
</evidence>
<sequence>MAGEFRQVAKSFPQDLVQFVGGDFRVKVYQTVPGTCHATDVDVSAGLSPAPVVRREQRRHVHVAVRSCGLRRHRTEEVQSEETVVACNPGQTFPVDPSHAASPPDASHAFILPQHGVAANRHLATVPATCRTGAE</sequence>
<dbReference type="KEGG" id="cmic:caldi_07920"/>